<proteinExistence type="predicted"/>
<dbReference type="InterPro" id="IPR036322">
    <property type="entry name" value="WD40_repeat_dom_sf"/>
</dbReference>
<evidence type="ECO:0000256" key="1">
    <source>
        <dbReference type="ARBA" id="ARBA00004123"/>
    </source>
</evidence>
<dbReference type="AlphaFoldDB" id="A0AAU9NPP7"/>
<dbReference type="PANTHER" id="PTHR19848:SF0">
    <property type="entry name" value="NOTCHLESS PROTEIN HOMOLOG 1"/>
    <property type="match status" value="1"/>
</dbReference>
<accession>A0AAU9NPP7</accession>
<dbReference type="EMBL" id="CAKMRJ010005379">
    <property type="protein sequence ID" value="CAH1439805.1"/>
    <property type="molecule type" value="Genomic_DNA"/>
</dbReference>
<evidence type="ECO:0000256" key="2">
    <source>
        <dbReference type="ARBA" id="ARBA00022574"/>
    </source>
</evidence>
<dbReference type="GO" id="GO:0000027">
    <property type="term" value="P:ribosomal large subunit assembly"/>
    <property type="evidence" value="ECO:0007669"/>
    <property type="project" value="TreeGrafter"/>
</dbReference>
<protein>
    <recommendedName>
        <fullName evidence="5">NLE domain-containing protein</fullName>
    </recommendedName>
</protein>
<keyword evidence="2" id="KW-0853">WD repeat</keyword>
<dbReference type="InterPro" id="IPR012972">
    <property type="entry name" value="NLE"/>
</dbReference>
<evidence type="ECO:0000313" key="7">
    <source>
        <dbReference type="Proteomes" id="UP001157418"/>
    </source>
</evidence>
<dbReference type="InterPro" id="IPR015943">
    <property type="entry name" value="WD40/YVTN_repeat-like_dom_sf"/>
</dbReference>
<dbReference type="SUPFAM" id="SSF50978">
    <property type="entry name" value="WD40 repeat-like"/>
    <property type="match status" value="1"/>
</dbReference>
<dbReference type="PANTHER" id="PTHR19848">
    <property type="entry name" value="WD40 REPEAT PROTEIN"/>
    <property type="match status" value="1"/>
</dbReference>
<comment type="subcellular location">
    <subcellularLocation>
        <location evidence="1">Nucleus</location>
    </subcellularLocation>
</comment>
<organism evidence="6 7">
    <name type="scientific">Lactuca virosa</name>
    <dbReference type="NCBI Taxonomy" id="75947"/>
    <lineage>
        <taxon>Eukaryota</taxon>
        <taxon>Viridiplantae</taxon>
        <taxon>Streptophyta</taxon>
        <taxon>Embryophyta</taxon>
        <taxon>Tracheophyta</taxon>
        <taxon>Spermatophyta</taxon>
        <taxon>Magnoliopsida</taxon>
        <taxon>eudicotyledons</taxon>
        <taxon>Gunneridae</taxon>
        <taxon>Pentapetalae</taxon>
        <taxon>asterids</taxon>
        <taxon>campanulids</taxon>
        <taxon>Asterales</taxon>
        <taxon>Asteraceae</taxon>
        <taxon>Cichorioideae</taxon>
        <taxon>Cichorieae</taxon>
        <taxon>Lactucinae</taxon>
        <taxon>Lactuca</taxon>
    </lineage>
</organism>
<dbReference type="GO" id="GO:0005730">
    <property type="term" value="C:nucleolus"/>
    <property type="evidence" value="ECO:0007669"/>
    <property type="project" value="TreeGrafter"/>
</dbReference>
<keyword evidence="7" id="KW-1185">Reference proteome</keyword>
<gene>
    <name evidence="6" type="ORF">LVIROSA_LOCUS25981</name>
</gene>
<dbReference type="Pfam" id="PF08154">
    <property type="entry name" value="NLE"/>
    <property type="match status" value="1"/>
</dbReference>
<evidence type="ECO:0000256" key="3">
    <source>
        <dbReference type="ARBA" id="ARBA00022737"/>
    </source>
</evidence>
<evidence type="ECO:0000313" key="6">
    <source>
        <dbReference type="EMBL" id="CAH1439805.1"/>
    </source>
</evidence>
<dbReference type="Proteomes" id="UP001157418">
    <property type="component" value="Unassembled WGS sequence"/>
</dbReference>
<evidence type="ECO:0000259" key="5">
    <source>
        <dbReference type="Pfam" id="PF08154"/>
    </source>
</evidence>
<comment type="caution">
    <text evidence="6">The sequence shown here is derived from an EMBL/GenBank/DDBJ whole genome shotgun (WGS) entry which is preliminary data.</text>
</comment>
<keyword evidence="3" id="KW-0677">Repeat</keyword>
<sequence>MLFNVETYKLIRFLSSLFSRLADPEGTPLGASVYLPQSVGPKELQQMVNKLLNNEEKLSYTFCISDQELLTQLGDYLQKKKVSMEKVITVVYQPQAVVHIRLVNRFSSTIVGPREMDNWYILEPVYLRSPSHRFVTSTKNGDARIWDATLRKIVIILSGHTLVVTCVKSGGDGVIYTGYLKIIQSKYGKPLKEN</sequence>
<name>A0AAU9NPP7_9ASTR</name>
<keyword evidence="4" id="KW-0539">Nucleus</keyword>
<reference evidence="6 7" key="1">
    <citation type="submission" date="2022-01" db="EMBL/GenBank/DDBJ databases">
        <authorList>
            <person name="Xiong W."/>
            <person name="Schranz E."/>
        </authorList>
    </citation>
    <scope>NUCLEOTIDE SEQUENCE [LARGE SCALE GENOMIC DNA]</scope>
</reference>
<feature type="domain" description="NLE" evidence="5">
    <location>
        <begin position="24"/>
        <end position="77"/>
    </location>
</feature>
<evidence type="ECO:0000256" key="4">
    <source>
        <dbReference type="ARBA" id="ARBA00023242"/>
    </source>
</evidence>
<dbReference type="Gene3D" id="2.130.10.10">
    <property type="entry name" value="YVTN repeat-like/Quinoprotein amine dehydrogenase"/>
    <property type="match status" value="1"/>
</dbReference>